<sequence length="444" mass="50960">MKSLKTNIYFKVGTIFFIGLLLLIPTSMIENLIYERESTQKEAINEVSSKWANEQTLSGPFISIPYDKYIKEYSKKDSTTKVVKVKEFIHILPNELKITGKINPEQRNRGIYQIVVYNSKITISGKFKNFNSSEYDIPEKDIIFNKAQFTLGINDLRGIEKQINLNWNDKSYSFNPGVISDDIVKSGMNAQIEINPTDNSYSSFSFEIDLKGSQILYFTPVGKTTDVTIESSWKTPSFNGAFLPDSRKVTDSGFKANWNILHLNRNYPQTWTNNTYNISNSSFGIDLILPVGNYQKTYRSIRYAILFIVFTFIVFFFIEILNKIFIHPIQYILVGIALIVFYSLLLSLSEHLKFDVSFIISALATLLLIAGYVKAILKSTPLMYLISGILLILYTFIFVIIQLEDFALLIGSIGIFIILGLVMYFSRKIDWYNLNISEENEEKK</sequence>
<dbReference type="Pfam" id="PF06123">
    <property type="entry name" value="CreD"/>
    <property type="match status" value="1"/>
</dbReference>
<evidence type="ECO:0000256" key="1">
    <source>
        <dbReference type="SAM" id="Phobius"/>
    </source>
</evidence>
<dbReference type="PANTHER" id="PTHR30092:SF0">
    <property type="entry name" value="INNER MEMBRANE PROTEIN CRED"/>
    <property type="match status" value="1"/>
</dbReference>
<dbReference type="GO" id="GO:0005886">
    <property type="term" value="C:plasma membrane"/>
    <property type="evidence" value="ECO:0007669"/>
    <property type="project" value="TreeGrafter"/>
</dbReference>
<feature type="transmembrane region" description="Helical" evidence="1">
    <location>
        <begin position="12"/>
        <end position="34"/>
    </location>
</feature>
<dbReference type="AlphaFoldDB" id="A0A328YPA4"/>
<dbReference type="Proteomes" id="UP000248840">
    <property type="component" value="Unassembled WGS sequence"/>
</dbReference>
<dbReference type="OrthoDB" id="9791851at2"/>
<evidence type="ECO:0000313" key="2">
    <source>
        <dbReference type="EMBL" id="RAR75420.1"/>
    </source>
</evidence>
<dbReference type="InterPro" id="IPR010364">
    <property type="entry name" value="Uncharacterised_IM_CreD"/>
</dbReference>
<proteinExistence type="predicted"/>
<evidence type="ECO:0000313" key="3">
    <source>
        <dbReference type="Proteomes" id="UP000248840"/>
    </source>
</evidence>
<dbReference type="PANTHER" id="PTHR30092">
    <property type="entry name" value="INNER MEMBRANE PROTEIN CRED"/>
    <property type="match status" value="1"/>
</dbReference>
<name>A0A328YPA4_9FLAO</name>
<keyword evidence="1" id="KW-1133">Transmembrane helix</keyword>
<organism evidence="2 3">
    <name type="scientific">Flavobacterium aciduliphilum</name>
    <dbReference type="NCBI Taxonomy" id="1101402"/>
    <lineage>
        <taxon>Bacteria</taxon>
        <taxon>Pseudomonadati</taxon>
        <taxon>Bacteroidota</taxon>
        <taxon>Flavobacteriia</taxon>
        <taxon>Flavobacteriales</taxon>
        <taxon>Flavobacteriaceae</taxon>
        <taxon>Flavobacterium</taxon>
    </lineage>
</organism>
<gene>
    <name evidence="2" type="ORF">CLV55_101115</name>
</gene>
<feature type="transmembrane region" description="Helical" evidence="1">
    <location>
        <begin position="354"/>
        <end position="373"/>
    </location>
</feature>
<keyword evidence="1" id="KW-0472">Membrane</keyword>
<dbReference type="EMBL" id="QLSZ01000001">
    <property type="protein sequence ID" value="RAR75420.1"/>
    <property type="molecule type" value="Genomic_DNA"/>
</dbReference>
<dbReference type="PIRSF" id="PIRSF004548">
    <property type="entry name" value="CreD"/>
    <property type="match status" value="1"/>
</dbReference>
<comment type="caution">
    <text evidence="2">The sequence shown here is derived from an EMBL/GenBank/DDBJ whole genome shotgun (WGS) entry which is preliminary data.</text>
</comment>
<feature type="transmembrane region" description="Helical" evidence="1">
    <location>
        <begin position="329"/>
        <end position="348"/>
    </location>
</feature>
<reference evidence="2 3" key="1">
    <citation type="submission" date="2018-06" db="EMBL/GenBank/DDBJ databases">
        <title>Genomic Encyclopedia of Archaeal and Bacterial Type Strains, Phase II (KMG-II): from individual species to whole genera.</title>
        <authorList>
            <person name="Goeker M."/>
        </authorList>
    </citation>
    <scope>NUCLEOTIDE SEQUENCE [LARGE SCALE GENOMIC DNA]</scope>
    <source>
        <strain evidence="2 3">DSM 25663</strain>
    </source>
</reference>
<feature type="transmembrane region" description="Helical" evidence="1">
    <location>
        <begin position="382"/>
        <end position="401"/>
    </location>
</feature>
<accession>A0A328YPA4</accession>
<protein>
    <submittedName>
        <fullName evidence="2">Inner membrane protein</fullName>
    </submittedName>
</protein>
<keyword evidence="3" id="KW-1185">Reference proteome</keyword>
<feature type="transmembrane region" description="Helical" evidence="1">
    <location>
        <begin position="303"/>
        <end position="322"/>
    </location>
</feature>
<dbReference type="RefSeq" id="WP_112111795.1">
    <property type="nucleotide sequence ID" value="NZ_QLSZ01000001.1"/>
</dbReference>
<dbReference type="NCBIfam" id="NF008712">
    <property type="entry name" value="PRK11715.1-1"/>
    <property type="match status" value="1"/>
</dbReference>
<feature type="transmembrane region" description="Helical" evidence="1">
    <location>
        <begin position="407"/>
        <end position="425"/>
    </location>
</feature>
<keyword evidence="1" id="KW-0812">Transmembrane</keyword>